<dbReference type="AlphaFoldDB" id="A0A495JK73"/>
<dbReference type="Gene3D" id="1.10.3300.10">
    <property type="entry name" value="Jann2411-like domain"/>
    <property type="match status" value="1"/>
</dbReference>
<dbReference type="PANTHER" id="PTHR35525">
    <property type="entry name" value="BLL6575 PROTEIN"/>
    <property type="match status" value="1"/>
</dbReference>
<dbReference type="Proteomes" id="UP000277671">
    <property type="component" value="Unassembled WGS sequence"/>
</dbReference>
<dbReference type="Pfam" id="PF11706">
    <property type="entry name" value="zf-CGNR"/>
    <property type="match status" value="1"/>
</dbReference>
<organism evidence="2 3">
    <name type="scientific">Micromonospora pisi</name>
    <dbReference type="NCBI Taxonomy" id="589240"/>
    <lineage>
        <taxon>Bacteria</taxon>
        <taxon>Bacillati</taxon>
        <taxon>Actinomycetota</taxon>
        <taxon>Actinomycetes</taxon>
        <taxon>Micromonosporales</taxon>
        <taxon>Micromonosporaceae</taxon>
        <taxon>Micromonospora</taxon>
    </lineage>
</organism>
<evidence type="ECO:0000259" key="1">
    <source>
        <dbReference type="Pfam" id="PF11706"/>
    </source>
</evidence>
<dbReference type="InterPro" id="IPR023286">
    <property type="entry name" value="ABATE_dom_sf"/>
</dbReference>
<dbReference type="EMBL" id="RBKT01000001">
    <property type="protein sequence ID" value="RKR89075.1"/>
    <property type="molecule type" value="Genomic_DNA"/>
</dbReference>
<evidence type="ECO:0000313" key="3">
    <source>
        <dbReference type="Proteomes" id="UP000277671"/>
    </source>
</evidence>
<dbReference type="PANTHER" id="PTHR35525:SF3">
    <property type="entry name" value="BLL6575 PROTEIN"/>
    <property type="match status" value="1"/>
</dbReference>
<gene>
    <name evidence="2" type="ORF">BDK92_3412</name>
</gene>
<reference evidence="2 3" key="1">
    <citation type="submission" date="2018-10" db="EMBL/GenBank/DDBJ databases">
        <title>Sequencing the genomes of 1000 actinobacteria strains.</title>
        <authorList>
            <person name="Klenk H.-P."/>
        </authorList>
    </citation>
    <scope>NUCLEOTIDE SEQUENCE [LARGE SCALE GENOMIC DNA]</scope>
    <source>
        <strain evidence="2 3">DSM 45175</strain>
    </source>
</reference>
<dbReference type="SUPFAM" id="SSF160904">
    <property type="entry name" value="Jann2411-like"/>
    <property type="match status" value="1"/>
</dbReference>
<protein>
    <submittedName>
        <fullName evidence="2">Putative RNA-binding Zn ribbon-like protein</fullName>
    </submittedName>
</protein>
<sequence length="177" mass="19337">MPARAAGIVALLNTRPHATPTLPDTLDNPATAAEVLAPFGQPAGVPLTPGQLDQIRAVRTDLMTVIDAADPEHAERGWTNLSADAADATFRQVFSARGEARLEQVAGDQIIGRIALDVAELVRDNTWSRIRACANEQCRHVFYDTTRSRTQRWDSYETCGNRVNVAAHRARGNRPRG</sequence>
<dbReference type="InterPro" id="IPR010852">
    <property type="entry name" value="ABATE"/>
</dbReference>
<dbReference type="InterPro" id="IPR021005">
    <property type="entry name" value="Znf_CGNR"/>
</dbReference>
<evidence type="ECO:0000313" key="2">
    <source>
        <dbReference type="EMBL" id="RKR89075.1"/>
    </source>
</evidence>
<proteinExistence type="predicted"/>
<name>A0A495JK73_9ACTN</name>
<comment type="caution">
    <text evidence="2">The sequence shown here is derived from an EMBL/GenBank/DDBJ whole genome shotgun (WGS) entry which is preliminary data.</text>
</comment>
<keyword evidence="3" id="KW-1185">Reference proteome</keyword>
<accession>A0A495JK73</accession>
<feature type="domain" description="Zinc finger CGNR" evidence="1">
    <location>
        <begin position="129"/>
        <end position="171"/>
    </location>
</feature>